<accession>X0UI35</accession>
<comment type="caution">
    <text evidence="2">The sequence shown here is derived from an EMBL/GenBank/DDBJ whole genome shotgun (WGS) entry which is preliminary data.</text>
</comment>
<dbReference type="InterPro" id="IPR001296">
    <property type="entry name" value="Glyco_trans_1"/>
</dbReference>
<dbReference type="GO" id="GO:0016757">
    <property type="term" value="F:glycosyltransferase activity"/>
    <property type="evidence" value="ECO:0007669"/>
    <property type="project" value="InterPro"/>
</dbReference>
<dbReference type="CDD" id="cd03801">
    <property type="entry name" value="GT4_PimA-like"/>
    <property type="match status" value="1"/>
</dbReference>
<proteinExistence type="predicted"/>
<gene>
    <name evidence="2" type="ORF">S01H1_46129</name>
</gene>
<dbReference type="EMBL" id="BARS01029515">
    <property type="protein sequence ID" value="GAG05424.1"/>
    <property type="molecule type" value="Genomic_DNA"/>
</dbReference>
<protein>
    <recommendedName>
        <fullName evidence="1">Glycosyl transferase family 1 domain-containing protein</fullName>
    </recommendedName>
</protein>
<evidence type="ECO:0000313" key="2">
    <source>
        <dbReference type="EMBL" id="GAG05424.1"/>
    </source>
</evidence>
<reference evidence="2" key="1">
    <citation type="journal article" date="2014" name="Front. Microbiol.">
        <title>High frequency of phylogenetically diverse reductive dehalogenase-homologous genes in deep subseafloor sedimentary metagenomes.</title>
        <authorList>
            <person name="Kawai M."/>
            <person name="Futagami T."/>
            <person name="Toyoda A."/>
            <person name="Takaki Y."/>
            <person name="Nishi S."/>
            <person name="Hori S."/>
            <person name="Arai W."/>
            <person name="Tsubouchi T."/>
            <person name="Morono Y."/>
            <person name="Uchiyama I."/>
            <person name="Ito T."/>
            <person name="Fujiyama A."/>
            <person name="Inagaki F."/>
            <person name="Takami H."/>
        </authorList>
    </citation>
    <scope>NUCLEOTIDE SEQUENCE</scope>
    <source>
        <strain evidence="2">Expedition CK06-06</strain>
    </source>
</reference>
<dbReference type="PANTHER" id="PTHR12526">
    <property type="entry name" value="GLYCOSYLTRANSFERASE"/>
    <property type="match status" value="1"/>
</dbReference>
<dbReference type="Pfam" id="PF00534">
    <property type="entry name" value="Glycos_transf_1"/>
    <property type="match status" value="1"/>
</dbReference>
<feature type="non-terminal residue" evidence="2">
    <location>
        <position position="264"/>
    </location>
</feature>
<feature type="domain" description="Glycosyl transferase family 1" evidence="1">
    <location>
        <begin position="126"/>
        <end position="244"/>
    </location>
</feature>
<name>X0UI35_9ZZZZ</name>
<feature type="non-terminal residue" evidence="2">
    <location>
        <position position="1"/>
    </location>
</feature>
<evidence type="ECO:0000259" key="1">
    <source>
        <dbReference type="Pfam" id="PF00534"/>
    </source>
</evidence>
<sequence>WDDLAFTTQPVLMSNWGKTWLPDAPVIYHGVDTEQFRPAHERPYVSSGGMEVRTKKDAKQALGYDPDGFLVVRVDRNSERKNFAGTWKALLPVMRKHKDIQVHFHCKATGDMGVELPPLFSREPDVAERFFTPGKHSSHKGWPIDDLAILYNAADLVVSTSWAEGFGLTLAEAIACEVPVIAQDCSSITEVTGPGAVLLQPAGLITAPQGQDQWLPDIPAFSEAIEELYLDEERRHELGKAGRQHIKETFSWDVAAKQKGEFQH</sequence>
<dbReference type="Gene3D" id="3.40.50.2000">
    <property type="entry name" value="Glycogen Phosphorylase B"/>
    <property type="match status" value="1"/>
</dbReference>
<dbReference type="SUPFAM" id="SSF53756">
    <property type="entry name" value="UDP-Glycosyltransferase/glycogen phosphorylase"/>
    <property type="match status" value="1"/>
</dbReference>
<organism evidence="2">
    <name type="scientific">marine sediment metagenome</name>
    <dbReference type="NCBI Taxonomy" id="412755"/>
    <lineage>
        <taxon>unclassified sequences</taxon>
        <taxon>metagenomes</taxon>
        <taxon>ecological metagenomes</taxon>
    </lineage>
</organism>
<dbReference type="AlphaFoldDB" id="X0UI35"/>